<dbReference type="GO" id="GO:0140625">
    <property type="term" value="F:opioid growth factor receptor activity"/>
    <property type="evidence" value="ECO:0007669"/>
    <property type="project" value="InterPro"/>
</dbReference>
<gene>
    <name evidence="4" type="ORF">BJG266_LOCUS10141</name>
</gene>
<dbReference type="InterPro" id="IPR006757">
    <property type="entry name" value="OGF_rcpt"/>
</dbReference>
<dbReference type="Pfam" id="PF04664">
    <property type="entry name" value="OGFr_N"/>
    <property type="match status" value="1"/>
</dbReference>
<dbReference type="InterPro" id="IPR039574">
    <property type="entry name" value="OGFr"/>
</dbReference>
<dbReference type="PANTHER" id="PTHR14015:SF2">
    <property type="entry name" value="OPIOID GROWTH FACTOR RECEPTOR (OGFR) CONSERVED DOMAIN-CONTAINING PROTEIN"/>
    <property type="match status" value="1"/>
</dbReference>
<dbReference type="Proteomes" id="UP000663877">
    <property type="component" value="Unassembled WGS sequence"/>
</dbReference>
<organism evidence="4 5">
    <name type="scientific">Adineta steineri</name>
    <dbReference type="NCBI Taxonomy" id="433720"/>
    <lineage>
        <taxon>Eukaryota</taxon>
        <taxon>Metazoa</taxon>
        <taxon>Spiralia</taxon>
        <taxon>Gnathifera</taxon>
        <taxon>Rotifera</taxon>
        <taxon>Eurotatoria</taxon>
        <taxon>Bdelloidea</taxon>
        <taxon>Adinetida</taxon>
        <taxon>Adinetidae</taxon>
        <taxon>Adineta</taxon>
    </lineage>
</organism>
<dbReference type="AlphaFoldDB" id="A0A813Z5X1"/>
<feature type="domain" description="Opioid growth factor receptor (OGFr) conserved" evidence="3">
    <location>
        <begin position="297"/>
        <end position="492"/>
    </location>
</feature>
<proteinExistence type="inferred from homology"/>
<reference evidence="4" key="1">
    <citation type="submission" date="2021-02" db="EMBL/GenBank/DDBJ databases">
        <authorList>
            <person name="Nowell W R."/>
        </authorList>
    </citation>
    <scope>NUCLEOTIDE SEQUENCE</scope>
</reference>
<sequence>MAMTNNKTLCFTCNKEKITYACEGCSKRFCLIHLTEHQQILNEELNHIINDYDEFKQRINEQKQNPQSHSLIKQINQWETNSIEIIQQKAQECRKIVIKSSKTFIDDIEMKFNNLSEQIKQIHKENEFNEINLNYLRNQLMKITQELSNPSNMSIQQNSQSFINDISVILLKSCGTTRGNDPDDNDSNKKSIQKTGQSQLQQPSSYDRIDSDEDFHNQWSKKSKKSNMISDDDDDDNINRDGSGRHTRSSATLSKLRINFDDSDDENEDSRHYSYSKRDIAEYRNHYPNARSNPKIHDNYDFYTNQIRSHPDGDLIDNIHKNWLGDYRKLEFHHGYIQWLFPLQECDLNISSEQLQKHEIESISKNEKALERLLTSYKLMLDFYGFELVDENTGEIRRLSDDSYKSCFRNLNSASHNYLRITRILKCLGEFKYEYLKFPFLAAILRESITENTLSNCLRSCKDYWIETLRSPEERRAIRQYARELVEYRNKGMTPPKSHKAHRPRPTSAVRKQIDVEH</sequence>
<dbReference type="EMBL" id="CAJNOI010000035">
    <property type="protein sequence ID" value="CAF0894670.1"/>
    <property type="molecule type" value="Genomic_DNA"/>
</dbReference>
<feature type="region of interest" description="Disordered" evidence="2">
    <location>
        <begin position="177"/>
        <end position="250"/>
    </location>
</feature>
<comment type="similarity">
    <text evidence="1">Belongs to the opioid growth factor receptor family.</text>
</comment>
<feature type="region of interest" description="Disordered" evidence="2">
    <location>
        <begin position="491"/>
        <end position="518"/>
    </location>
</feature>
<evidence type="ECO:0000259" key="3">
    <source>
        <dbReference type="Pfam" id="PF04664"/>
    </source>
</evidence>
<evidence type="ECO:0000256" key="1">
    <source>
        <dbReference type="ARBA" id="ARBA00010365"/>
    </source>
</evidence>
<evidence type="ECO:0000256" key="2">
    <source>
        <dbReference type="SAM" id="MobiDB-lite"/>
    </source>
</evidence>
<dbReference type="PANTHER" id="PTHR14015">
    <property type="entry name" value="OPIOID GROWTH FACTOR RECEPTOR OGFR ZETA-TYPE OPIOID RECEPTOR"/>
    <property type="match status" value="1"/>
</dbReference>
<dbReference type="GO" id="GO:0016020">
    <property type="term" value="C:membrane"/>
    <property type="evidence" value="ECO:0007669"/>
    <property type="project" value="InterPro"/>
</dbReference>
<feature type="compositionally biased region" description="Polar residues" evidence="2">
    <location>
        <begin position="193"/>
        <end position="205"/>
    </location>
</feature>
<evidence type="ECO:0000313" key="4">
    <source>
        <dbReference type="EMBL" id="CAF0894670.1"/>
    </source>
</evidence>
<name>A0A813Z5X1_9BILA</name>
<evidence type="ECO:0000313" key="5">
    <source>
        <dbReference type="Proteomes" id="UP000663877"/>
    </source>
</evidence>
<comment type="caution">
    <text evidence="4">The sequence shown here is derived from an EMBL/GenBank/DDBJ whole genome shotgun (WGS) entry which is preliminary data.</text>
</comment>
<protein>
    <recommendedName>
        <fullName evidence="3">Opioid growth factor receptor (OGFr) conserved domain-containing protein</fullName>
    </recommendedName>
</protein>
<accession>A0A813Z5X1</accession>